<keyword evidence="2" id="KW-1185">Reference proteome</keyword>
<dbReference type="AlphaFoldDB" id="A0A2A6CCC6"/>
<reference evidence="1" key="2">
    <citation type="submission" date="2022-06" db="UniProtKB">
        <authorList>
            <consortium name="EnsemblMetazoa"/>
        </authorList>
    </citation>
    <scope>IDENTIFICATION</scope>
    <source>
        <strain evidence="1">PS312</strain>
    </source>
</reference>
<dbReference type="OrthoDB" id="5915268at2759"/>
<dbReference type="EnsemblMetazoa" id="PPA22877.1">
    <property type="protein sequence ID" value="PPA22877.1"/>
    <property type="gene ID" value="WBGene00112431"/>
</dbReference>
<evidence type="ECO:0000313" key="1">
    <source>
        <dbReference type="EnsemblMetazoa" id="PPA22877.1"/>
    </source>
</evidence>
<accession>A0A2A6CCC6</accession>
<gene>
    <name evidence="1" type="primary">WBGene00112431</name>
</gene>
<sequence>MRTIHFVLLALAISSIFAKPKSLSSTTEDPVKTKHRLVQKELNDKFSNMKEGCFPLPKGCRCITGKDGDGRDKSVIYRSKDECYNKAAEEAKKGRREAIEEEGPSSGDYYQ</sequence>
<reference evidence="2" key="1">
    <citation type="journal article" date="2008" name="Nat. Genet.">
        <title>The Pristionchus pacificus genome provides a unique perspective on nematode lifestyle and parasitism.</title>
        <authorList>
            <person name="Dieterich C."/>
            <person name="Clifton S.W."/>
            <person name="Schuster L.N."/>
            <person name="Chinwalla A."/>
            <person name="Delehaunty K."/>
            <person name="Dinkelacker I."/>
            <person name="Fulton L."/>
            <person name="Fulton R."/>
            <person name="Godfrey J."/>
            <person name="Minx P."/>
            <person name="Mitreva M."/>
            <person name="Roeseler W."/>
            <person name="Tian H."/>
            <person name="Witte H."/>
            <person name="Yang S.P."/>
            <person name="Wilson R.K."/>
            <person name="Sommer R.J."/>
        </authorList>
    </citation>
    <scope>NUCLEOTIDE SEQUENCE [LARGE SCALE GENOMIC DNA]</scope>
    <source>
        <strain evidence="2">PS312</strain>
    </source>
</reference>
<organism evidence="1 2">
    <name type="scientific">Pristionchus pacificus</name>
    <name type="common">Parasitic nematode worm</name>
    <dbReference type="NCBI Taxonomy" id="54126"/>
    <lineage>
        <taxon>Eukaryota</taxon>
        <taxon>Metazoa</taxon>
        <taxon>Ecdysozoa</taxon>
        <taxon>Nematoda</taxon>
        <taxon>Chromadorea</taxon>
        <taxon>Rhabditida</taxon>
        <taxon>Rhabditina</taxon>
        <taxon>Diplogasteromorpha</taxon>
        <taxon>Diplogasteroidea</taxon>
        <taxon>Neodiplogasteridae</taxon>
        <taxon>Pristionchus</taxon>
    </lineage>
</organism>
<name>A0A2A6CCC6_PRIPA</name>
<proteinExistence type="predicted"/>
<accession>A0A8R1UEM2</accession>
<evidence type="ECO:0000313" key="2">
    <source>
        <dbReference type="Proteomes" id="UP000005239"/>
    </source>
</evidence>
<protein>
    <submittedName>
        <fullName evidence="1">Uncharacterized protein</fullName>
    </submittedName>
</protein>
<dbReference type="Proteomes" id="UP000005239">
    <property type="component" value="Unassembled WGS sequence"/>
</dbReference>